<dbReference type="Proteomes" id="UP001497392">
    <property type="component" value="Unassembled WGS sequence"/>
</dbReference>
<comment type="caution">
    <text evidence="1">The sequence shown here is derived from an EMBL/GenBank/DDBJ whole genome shotgun (WGS) entry which is preliminary data.</text>
</comment>
<proteinExistence type="predicted"/>
<accession>A0ABP1G8D3</accession>
<protein>
    <submittedName>
        <fullName evidence="1">G9783 protein</fullName>
    </submittedName>
</protein>
<keyword evidence="2" id="KW-1185">Reference proteome</keyword>
<sequence length="67" mass="7399">MPQGFSGRLLCRMNPPRAALQALQHHPPLRNMAGAAGHGCAAVRNLQDIRLRMLHMRLAMEQVGCRA</sequence>
<gene>
    <name evidence="1" type="primary">g9783</name>
    <name evidence="1" type="ORF">VP750_LOCUS8814</name>
</gene>
<name>A0ABP1G8D3_9CHLO</name>
<organism evidence="1 2">
    <name type="scientific">Coccomyxa viridis</name>
    <dbReference type="NCBI Taxonomy" id="1274662"/>
    <lineage>
        <taxon>Eukaryota</taxon>
        <taxon>Viridiplantae</taxon>
        <taxon>Chlorophyta</taxon>
        <taxon>core chlorophytes</taxon>
        <taxon>Trebouxiophyceae</taxon>
        <taxon>Trebouxiophyceae incertae sedis</taxon>
        <taxon>Coccomyxaceae</taxon>
        <taxon>Coccomyxa</taxon>
    </lineage>
</organism>
<evidence type="ECO:0000313" key="1">
    <source>
        <dbReference type="EMBL" id="CAL5226908.1"/>
    </source>
</evidence>
<dbReference type="EMBL" id="CAXHTA020000016">
    <property type="protein sequence ID" value="CAL5226908.1"/>
    <property type="molecule type" value="Genomic_DNA"/>
</dbReference>
<reference evidence="1 2" key="1">
    <citation type="submission" date="2024-06" db="EMBL/GenBank/DDBJ databases">
        <authorList>
            <person name="Kraege A."/>
            <person name="Thomma B."/>
        </authorList>
    </citation>
    <scope>NUCLEOTIDE SEQUENCE [LARGE SCALE GENOMIC DNA]</scope>
</reference>
<evidence type="ECO:0000313" key="2">
    <source>
        <dbReference type="Proteomes" id="UP001497392"/>
    </source>
</evidence>